<keyword evidence="3 5" id="KW-0689">Ribosomal protein</keyword>
<evidence type="ECO:0000256" key="4">
    <source>
        <dbReference type="SAM" id="MobiDB-lite"/>
    </source>
</evidence>
<dbReference type="InterPro" id="IPR014717">
    <property type="entry name" value="Transl_elong_EF1B/ribsomal_bS6"/>
</dbReference>
<dbReference type="SUPFAM" id="SSF54995">
    <property type="entry name" value="Ribosomal protein S6"/>
    <property type="match status" value="1"/>
</dbReference>
<comment type="caution">
    <text evidence="5">The sequence shown here is derived from an EMBL/GenBank/DDBJ whole genome shotgun (WGS) entry which is preliminary data.</text>
</comment>
<dbReference type="HAMAP" id="MF_00360">
    <property type="entry name" value="Ribosomal_bS6"/>
    <property type="match status" value="1"/>
</dbReference>
<dbReference type="InterPro" id="IPR020814">
    <property type="entry name" value="Ribosomal_S6_plastid/chlpt"/>
</dbReference>
<evidence type="ECO:0000256" key="1">
    <source>
        <dbReference type="ARBA" id="ARBA00009512"/>
    </source>
</evidence>
<evidence type="ECO:0000256" key="2">
    <source>
        <dbReference type="ARBA" id="ARBA00035294"/>
    </source>
</evidence>
<dbReference type="GO" id="GO:1990904">
    <property type="term" value="C:ribonucleoprotein complex"/>
    <property type="evidence" value="ECO:0007669"/>
    <property type="project" value="UniProtKB-KW"/>
</dbReference>
<sequence length="153" mass="17779">MKNYELLYIVSNQYTEDELKTIKDKVNTLLQKYGGVLGFTEFLGKKKLAYPIDKVNHGYYVVAEFELEDPTLIATISNDFRLDKEILRSQIITKPKITPEEIERQKRQRARAAEESKPKVEEKRASKPRESKKADMKNLDDKLDEILSDDAII</sequence>
<dbReference type="GO" id="GO:0003735">
    <property type="term" value="F:structural constituent of ribosome"/>
    <property type="evidence" value="ECO:0007669"/>
    <property type="project" value="InterPro"/>
</dbReference>
<dbReference type="PANTHER" id="PTHR21011:SF1">
    <property type="entry name" value="SMALL RIBOSOMAL SUBUNIT PROTEIN BS6M"/>
    <property type="match status" value="1"/>
</dbReference>
<dbReference type="AlphaFoldDB" id="A0A2H0W4K6"/>
<keyword evidence="3" id="KW-0687">Ribonucleoprotein</keyword>
<dbReference type="InterPro" id="IPR000529">
    <property type="entry name" value="Ribosomal_bS6"/>
</dbReference>
<name>A0A2H0W4K6_9BACT</name>
<dbReference type="EMBL" id="PEZY01000005">
    <property type="protein sequence ID" value="PIS06286.1"/>
    <property type="molecule type" value="Genomic_DNA"/>
</dbReference>
<keyword evidence="3" id="KW-0699">rRNA-binding</keyword>
<dbReference type="PANTHER" id="PTHR21011">
    <property type="entry name" value="MITOCHONDRIAL 28S RIBOSOMAL PROTEIN S6"/>
    <property type="match status" value="1"/>
</dbReference>
<protein>
    <recommendedName>
        <fullName evidence="2 3">Small ribosomal subunit protein bS6</fullName>
    </recommendedName>
</protein>
<dbReference type="Pfam" id="PF01250">
    <property type="entry name" value="Ribosomal_S6"/>
    <property type="match status" value="1"/>
</dbReference>
<organism evidence="5 6">
    <name type="scientific">Candidatus Buchananbacteria bacterium CG10_big_fil_rev_8_21_14_0_10_33_19</name>
    <dbReference type="NCBI Taxonomy" id="1974525"/>
    <lineage>
        <taxon>Bacteria</taxon>
        <taxon>Candidatus Buchananiibacteriota</taxon>
    </lineage>
</organism>
<feature type="region of interest" description="Disordered" evidence="4">
    <location>
        <begin position="98"/>
        <end position="139"/>
    </location>
</feature>
<dbReference type="Proteomes" id="UP000229056">
    <property type="component" value="Unassembled WGS sequence"/>
</dbReference>
<dbReference type="GO" id="GO:0005840">
    <property type="term" value="C:ribosome"/>
    <property type="evidence" value="ECO:0007669"/>
    <property type="project" value="UniProtKB-KW"/>
</dbReference>
<dbReference type="NCBIfam" id="TIGR00166">
    <property type="entry name" value="S6"/>
    <property type="match status" value="1"/>
</dbReference>
<evidence type="ECO:0000313" key="5">
    <source>
        <dbReference type="EMBL" id="PIS06286.1"/>
    </source>
</evidence>
<dbReference type="InterPro" id="IPR035980">
    <property type="entry name" value="Ribosomal_bS6_sf"/>
</dbReference>
<dbReference type="GO" id="GO:0005737">
    <property type="term" value="C:cytoplasm"/>
    <property type="evidence" value="ECO:0007669"/>
    <property type="project" value="UniProtKB-ARBA"/>
</dbReference>
<evidence type="ECO:0000313" key="6">
    <source>
        <dbReference type="Proteomes" id="UP000229056"/>
    </source>
</evidence>
<keyword evidence="3" id="KW-0694">RNA-binding</keyword>
<accession>A0A2H0W4K6</accession>
<dbReference type="CDD" id="cd00473">
    <property type="entry name" value="bS6"/>
    <property type="match status" value="1"/>
</dbReference>
<dbReference type="GO" id="GO:0006412">
    <property type="term" value="P:translation"/>
    <property type="evidence" value="ECO:0007669"/>
    <property type="project" value="UniProtKB-UniRule"/>
</dbReference>
<dbReference type="Gene3D" id="3.30.70.60">
    <property type="match status" value="1"/>
</dbReference>
<comment type="similarity">
    <text evidence="1 3">Belongs to the bacterial ribosomal protein bS6 family.</text>
</comment>
<evidence type="ECO:0000256" key="3">
    <source>
        <dbReference type="HAMAP-Rule" id="MF_00360"/>
    </source>
</evidence>
<comment type="function">
    <text evidence="3">Binds together with bS18 to 16S ribosomal RNA.</text>
</comment>
<reference evidence="6" key="1">
    <citation type="submission" date="2017-09" db="EMBL/GenBank/DDBJ databases">
        <title>Depth-based differentiation of microbial function through sediment-hosted aquifers and enrichment of novel symbionts in the deep terrestrial subsurface.</title>
        <authorList>
            <person name="Probst A.J."/>
            <person name="Ladd B."/>
            <person name="Jarett J.K."/>
            <person name="Geller-Mcgrath D.E."/>
            <person name="Sieber C.M.K."/>
            <person name="Emerson J.B."/>
            <person name="Anantharaman K."/>
            <person name="Thomas B.C."/>
            <person name="Malmstrom R."/>
            <person name="Stieglmeier M."/>
            <person name="Klingl A."/>
            <person name="Woyke T."/>
            <person name="Ryan C.M."/>
            <person name="Banfield J.F."/>
        </authorList>
    </citation>
    <scope>NUCLEOTIDE SEQUENCE [LARGE SCALE GENOMIC DNA]</scope>
</reference>
<dbReference type="GO" id="GO:0070181">
    <property type="term" value="F:small ribosomal subunit rRNA binding"/>
    <property type="evidence" value="ECO:0007669"/>
    <property type="project" value="TreeGrafter"/>
</dbReference>
<gene>
    <name evidence="3 5" type="primary">rpsF</name>
    <name evidence="5" type="ORF">COT80_01820</name>
</gene>
<proteinExistence type="inferred from homology"/>